<proteinExistence type="predicted"/>
<dbReference type="Proteomes" id="UP000254161">
    <property type="component" value="Unassembled WGS sequence"/>
</dbReference>
<reference evidence="1 2" key="1">
    <citation type="submission" date="2018-06" db="EMBL/GenBank/DDBJ databases">
        <authorList>
            <consortium name="Pathogen Informatics"/>
            <person name="Doyle S."/>
        </authorList>
    </citation>
    <scope>NUCLEOTIDE SEQUENCE [LARGE SCALE GENOMIC DNA]</scope>
    <source>
        <strain evidence="1 2">NCTC12264</strain>
    </source>
</reference>
<dbReference type="AlphaFoldDB" id="A0A381EGU6"/>
<protein>
    <submittedName>
        <fullName evidence="1">Uncharacterized protein</fullName>
    </submittedName>
</protein>
<sequence>MIITHPKYYTSEGEITKIELIELIENNFHNGHFYENINDFIISIYTNDYNPFTDCDEMPTLLSFSNRYTYGVKELESKEGEIIEINKDNFEDLDDIEAWLIRNDYIFKPFEKYEHSSLHFTLLNNTCTPLQCRFDSSIGGYLVMKKSDLRKARGVKRLNQKLLDDEFKLWQSLLKDFTNYINGWSYELRIENQLKGTLDYFSFTDLEEAVEFALPILNETSEARAS</sequence>
<organism evidence="1 2">
    <name type="scientific">Campylobacter upsaliensis</name>
    <dbReference type="NCBI Taxonomy" id="28080"/>
    <lineage>
        <taxon>Bacteria</taxon>
        <taxon>Pseudomonadati</taxon>
        <taxon>Campylobacterota</taxon>
        <taxon>Epsilonproteobacteria</taxon>
        <taxon>Campylobacterales</taxon>
        <taxon>Campylobacteraceae</taxon>
        <taxon>Campylobacter</taxon>
    </lineage>
</organism>
<gene>
    <name evidence="1" type="ORF">NCTC12264_00407</name>
</gene>
<evidence type="ECO:0000313" key="1">
    <source>
        <dbReference type="EMBL" id="SUX26186.1"/>
    </source>
</evidence>
<accession>A0A381EGU6</accession>
<dbReference type="RefSeq" id="WP_115629090.1">
    <property type="nucleotide sequence ID" value="NZ_JANKIR010000061.1"/>
</dbReference>
<name>A0A381EGU6_CAMUP</name>
<dbReference type="EMBL" id="UFUZ01000001">
    <property type="protein sequence ID" value="SUX26186.1"/>
    <property type="molecule type" value="Genomic_DNA"/>
</dbReference>
<evidence type="ECO:0000313" key="2">
    <source>
        <dbReference type="Proteomes" id="UP000254161"/>
    </source>
</evidence>